<name>A0ABW1VJA0_9GAMM</name>
<accession>A0ABW1VJA0</accession>
<sequence length="93" mass="10442">MNKTLETLLAGMTPDVYQRLVTATETGKWPDGVALTPQQREHSLQLVMLWQAQHNDNPAHMSIGKGGEMVIKTKQQLKQAFGIDESRVRLTLN</sequence>
<reference evidence="2" key="1">
    <citation type="journal article" date="2019" name="Int. J. Syst. Evol. Microbiol.">
        <title>The Global Catalogue of Microorganisms (GCM) 10K type strain sequencing project: providing services to taxonomists for standard genome sequencing and annotation.</title>
        <authorList>
            <consortium name="The Broad Institute Genomics Platform"/>
            <consortium name="The Broad Institute Genome Sequencing Center for Infectious Disease"/>
            <person name="Wu L."/>
            <person name="Ma J."/>
        </authorList>
    </citation>
    <scope>NUCLEOTIDE SEQUENCE [LARGE SCALE GENOMIC DNA]</scope>
    <source>
        <strain evidence="2">CGMCC 4.1530</strain>
    </source>
</reference>
<protein>
    <submittedName>
        <fullName evidence="1">YeaC family protein</fullName>
    </submittedName>
</protein>
<proteinExistence type="predicted"/>
<organism evidence="1 2">
    <name type="scientific">Tatumella punctata</name>
    <dbReference type="NCBI Taxonomy" id="399969"/>
    <lineage>
        <taxon>Bacteria</taxon>
        <taxon>Pseudomonadati</taxon>
        <taxon>Pseudomonadota</taxon>
        <taxon>Gammaproteobacteria</taxon>
        <taxon>Enterobacterales</taxon>
        <taxon>Erwiniaceae</taxon>
        <taxon>Tatumella</taxon>
    </lineage>
</organism>
<evidence type="ECO:0000313" key="2">
    <source>
        <dbReference type="Proteomes" id="UP001596215"/>
    </source>
</evidence>
<dbReference type="RefSeq" id="WP_212708285.1">
    <property type="nucleotide sequence ID" value="NZ_BAAAFW010000017.1"/>
</dbReference>
<dbReference type="Pfam" id="PF07023">
    <property type="entry name" value="DUF1315"/>
    <property type="match status" value="1"/>
</dbReference>
<dbReference type="InterPro" id="IPR009749">
    <property type="entry name" value="DUF1315"/>
</dbReference>
<evidence type="ECO:0000313" key="1">
    <source>
        <dbReference type="EMBL" id="MFC6360635.1"/>
    </source>
</evidence>
<dbReference type="EMBL" id="JBHSUC010000001">
    <property type="protein sequence ID" value="MFC6360635.1"/>
    <property type="molecule type" value="Genomic_DNA"/>
</dbReference>
<comment type="caution">
    <text evidence="1">The sequence shown here is derived from an EMBL/GenBank/DDBJ whole genome shotgun (WGS) entry which is preliminary data.</text>
</comment>
<dbReference type="Proteomes" id="UP001596215">
    <property type="component" value="Unassembled WGS sequence"/>
</dbReference>
<keyword evidence="2" id="KW-1185">Reference proteome</keyword>
<gene>
    <name evidence="1" type="ORF">ACFP73_00700</name>
</gene>